<name>A0ABQ3XWS8_9ACTN</name>
<evidence type="ECO:0000313" key="1">
    <source>
        <dbReference type="EMBL" id="GID72112.1"/>
    </source>
</evidence>
<evidence type="ECO:0000313" key="2">
    <source>
        <dbReference type="Proteomes" id="UP000609879"/>
    </source>
</evidence>
<keyword evidence="2" id="KW-1185">Reference proteome</keyword>
<dbReference type="Proteomes" id="UP000609879">
    <property type="component" value="Unassembled WGS sequence"/>
</dbReference>
<reference evidence="1 2" key="1">
    <citation type="submission" date="2021-01" db="EMBL/GenBank/DDBJ databases">
        <title>Whole genome shotgun sequence of Actinoplanes deccanensis NBRC 13994.</title>
        <authorList>
            <person name="Komaki H."/>
            <person name="Tamura T."/>
        </authorList>
    </citation>
    <scope>NUCLEOTIDE SEQUENCE [LARGE SCALE GENOMIC DNA]</scope>
    <source>
        <strain evidence="1 2">NBRC 13994</strain>
    </source>
</reference>
<dbReference type="EMBL" id="BOMI01000011">
    <property type="protein sequence ID" value="GID72112.1"/>
    <property type="molecule type" value="Genomic_DNA"/>
</dbReference>
<accession>A0ABQ3XWS8</accession>
<comment type="caution">
    <text evidence="1">The sequence shown here is derived from an EMBL/GenBank/DDBJ whole genome shotgun (WGS) entry which is preliminary data.</text>
</comment>
<proteinExistence type="predicted"/>
<organism evidence="1 2">
    <name type="scientific">Paractinoplanes deccanensis</name>
    <dbReference type="NCBI Taxonomy" id="113561"/>
    <lineage>
        <taxon>Bacteria</taxon>
        <taxon>Bacillati</taxon>
        <taxon>Actinomycetota</taxon>
        <taxon>Actinomycetes</taxon>
        <taxon>Micromonosporales</taxon>
        <taxon>Micromonosporaceae</taxon>
        <taxon>Paractinoplanes</taxon>
    </lineage>
</organism>
<protein>
    <submittedName>
        <fullName evidence="1">Antifreeze protein, type I</fullName>
    </submittedName>
</protein>
<dbReference type="Gene3D" id="3.40.50.2000">
    <property type="entry name" value="Glycogen Phosphorylase B"/>
    <property type="match status" value="2"/>
</dbReference>
<sequence>MPVTVYDVAVLADFRQPGAASAALAAEVHAQAEAALSTVLVHVPAPQQPAGPLGFRHRISDLLRAGAATLARDDQPVAARLLVVRRPWTRPAALSVRAERTVLVADRPPAEPAVYEQARHCFGAEAAWAPAGPRAREQLLRVAPDARIDPDDWHEIIDVAHWWRDRDGFVGDEPVVGLRGPFPVDLGDLRVRWLGDTSPFPQWEAVPFGAELPDEFLRTVDFLVDFQQTFSRSALEAMAAGVPVIVGEHLRPFLAGAALHSPPDGVPALVREVYADPERYRAVVDRAREFAERHYGHRSHLVRLARYGIRPRINVPGPRRELVPAAPAGPRRILMAAEDDLSLLLAVARRLPAGLAAVVVTQSSEAPIAHREGFLTEYIPSREALGVPEPRWTRLLRDRLAHLVDLYAPEVVVVDGLPYEGIVRAVRDHPGVTWVWMRRAMWPRGAGAEWMAAGRAFEHVLEPGEFAALADDGPTVAERSRVHRVGPITGLDAGELLDAARARAELRLDDRPAALLRLAPEHPEAIERIAAHLRRHGFQLVLAESPVAATPMPSVAGARIVQPHPIGRFLRAFELTVSTAGYQAYHEHLASGVATVFVPDRRAALDDQVGRARYADAAGVALTVEDPASAELDQVLDAAVRPEVRAALRRRCAELTFGNGAAAAAAWLSGLTARVRG</sequence>
<dbReference type="RefSeq" id="WP_203760081.1">
    <property type="nucleotide sequence ID" value="NZ_BAAABO010000004.1"/>
</dbReference>
<dbReference type="SUPFAM" id="SSF53756">
    <property type="entry name" value="UDP-Glycosyltransferase/glycogen phosphorylase"/>
    <property type="match status" value="2"/>
</dbReference>
<gene>
    <name evidence="1" type="ORF">Ade02nite_07530</name>
</gene>